<comment type="caution">
    <text evidence="8">The sequence shown here is derived from an EMBL/GenBank/DDBJ whole genome shotgun (WGS) entry which is preliminary data.</text>
</comment>
<dbReference type="GO" id="GO:0032934">
    <property type="term" value="F:sterol binding"/>
    <property type="evidence" value="ECO:0007669"/>
    <property type="project" value="TreeGrafter"/>
</dbReference>
<sequence>RIVVKFHVKLGKTATETYNLLKEVYGHECLSRARVFKWFKRFQDGREDVEDDSRPGRPSTSKTDDNIETIGNLVRSDRRLSIRAIGETVGIDKECVRQILHNNFNMKKVCAKMIPKILTFEQQEARKNLCTDTLNAIENDPNLLERIITCLVLSGLHQDYLCMDNIVIYAASLEEHERKCNLLIERLRKADLKLQRDKCIFLKTEVIYLGHAISKDGVKPDSKKLEAVRQFPRSKTSKISNNFLKPFINLLENDTKFEWNNRELKEKLCEESDLQYPDFSKPFILTTDVSGITIGDILSQGEINNDEKHKIQKLKEKTGPIIVKDNQKQYSRFSRTTKLFLRKDNVAYFINTNGRPLDLSSQKLFERNEILRLGDLALGKAKVVKYKKPLSLALYHLALSFSERQREEPTMTDLHTVVALRIVMLFNINFGKIARVPSNELLNPEDKLANYDNYLINLVTQLHAIQTNARENIIETKIKSKKQYDKKINPEDVISRSSDSADLNKSSIHENKKEARSSERSKKKSSWYNVLYPTYKSRSEDFKRIFKDVPDDERLVVDYSCALQREILVHGRLYVSQNYVCFYANIFMWETLVSLRWKDVTSITKEKTALVIPNAILICTITDKFFLTSFGARDKTYVMLFRVWQNALIGEPMSMAEMWQLVHTCYGDELGLTSDDEDYVPPLPTADDEKLSTRLSVESFSETEAVMENSVSPATDPVPALESAAELQVPPTLKPEPVLDPTDLSDTTESEAEKHGLKMNIRSTMVCTSLHEGRQINKATLPIYIDQLFTLLFTNSKFFLDFHTSRKTTDLIQSAWTQNNQTGQKMRTLSYTMSLTQNIGPRTSQITETQVMLPCSRPGHLYCIDVESVNAGIPYADSFSVLTHYCMNNISENETSLIIYSQIKYKKSVWGFVKSVLEKNCWAGLEEYFNSLIKALTVECEEGNGSGGLKRKTRKRRRATGVGAALQTHTSEHISVNHQISPSNLSHNHAANTRSDTNIILSSMLLVAVLCLMVINGLLYYKLWGLEEAAAYTIMDLHVLKNTPKTEEDWINLLQQQESLHNVEMRKWQRVLHTAAQLLRQTEESLTELQMSIHPTATEKMFSILKPNLKNLNAHTERRSKSEM</sequence>
<dbReference type="GO" id="GO:0005789">
    <property type="term" value="C:endoplasmic reticulum membrane"/>
    <property type="evidence" value="ECO:0007669"/>
    <property type="project" value="UniProtKB-ARBA"/>
</dbReference>
<dbReference type="GO" id="GO:0140268">
    <property type="term" value="C:endoplasmic reticulum-plasma membrane contact site"/>
    <property type="evidence" value="ECO:0007669"/>
    <property type="project" value="TreeGrafter"/>
</dbReference>
<dbReference type="Pfam" id="PF17906">
    <property type="entry name" value="HTH_48"/>
    <property type="match status" value="1"/>
</dbReference>
<evidence type="ECO:0000256" key="5">
    <source>
        <dbReference type="SAM" id="MobiDB-lite"/>
    </source>
</evidence>
<gene>
    <name evidence="8" type="primary">Gramd1b_0</name>
    <name evidence="8" type="ORF">G6Z75_0005634</name>
</gene>
<keyword evidence="9" id="KW-1185">Reference proteome</keyword>
<feature type="transmembrane region" description="Helical" evidence="6">
    <location>
        <begin position="999"/>
        <end position="1021"/>
    </location>
</feature>
<dbReference type="SMART" id="SM00568">
    <property type="entry name" value="GRAM"/>
    <property type="match status" value="1"/>
</dbReference>
<feature type="domain" description="VASt" evidence="7">
    <location>
        <begin position="772"/>
        <end position="944"/>
    </location>
</feature>
<feature type="compositionally biased region" description="Basic and acidic residues" evidence="5">
    <location>
        <begin position="507"/>
        <end position="519"/>
    </location>
</feature>
<dbReference type="Gene3D" id="2.30.29.30">
    <property type="entry name" value="Pleckstrin-homology domain (PH domain)/Phosphotyrosine-binding domain (PTB)"/>
    <property type="match status" value="1"/>
</dbReference>
<dbReference type="Pfam" id="PF16016">
    <property type="entry name" value="VASt"/>
    <property type="match status" value="1"/>
</dbReference>
<evidence type="ECO:0000313" key="9">
    <source>
        <dbReference type="Proteomes" id="UP000667349"/>
    </source>
</evidence>
<dbReference type="EMBL" id="JAANHZ010000132">
    <property type="protein sequence ID" value="KAG5314957.1"/>
    <property type="molecule type" value="Genomic_DNA"/>
</dbReference>
<dbReference type="AlphaFoldDB" id="A0A836EZH0"/>
<evidence type="ECO:0000313" key="8">
    <source>
        <dbReference type="EMBL" id="KAG5314957.1"/>
    </source>
</evidence>
<dbReference type="Gene3D" id="1.10.10.1450">
    <property type="match status" value="1"/>
</dbReference>
<dbReference type="Pfam" id="PF02893">
    <property type="entry name" value="GRAM"/>
    <property type="match status" value="1"/>
</dbReference>
<evidence type="ECO:0000256" key="6">
    <source>
        <dbReference type="SAM" id="Phobius"/>
    </source>
</evidence>
<dbReference type="PANTHER" id="PTHR23319">
    <property type="entry name" value="GRAM DOMAIN CONTAINING 1B, ISOFORM E"/>
    <property type="match status" value="1"/>
</dbReference>
<proteinExistence type="predicted"/>
<evidence type="ECO:0000256" key="1">
    <source>
        <dbReference type="ARBA" id="ARBA00004167"/>
    </source>
</evidence>
<keyword evidence="4 6" id="KW-0472">Membrane</keyword>
<dbReference type="GO" id="GO:0120015">
    <property type="term" value="F:sterol transfer activity"/>
    <property type="evidence" value="ECO:0007669"/>
    <property type="project" value="TreeGrafter"/>
</dbReference>
<dbReference type="PROSITE" id="PS51778">
    <property type="entry name" value="VAST"/>
    <property type="match status" value="1"/>
</dbReference>
<dbReference type="SUPFAM" id="SSF56672">
    <property type="entry name" value="DNA/RNA polymerases"/>
    <property type="match status" value="1"/>
</dbReference>
<dbReference type="Pfam" id="PF17919">
    <property type="entry name" value="RT_RNaseH_2"/>
    <property type="match status" value="1"/>
</dbReference>
<dbReference type="PANTHER" id="PTHR23319:SF4">
    <property type="entry name" value="GRAM DOMAIN CONTAINING 1B, ISOFORM E"/>
    <property type="match status" value="1"/>
</dbReference>
<evidence type="ECO:0000256" key="3">
    <source>
        <dbReference type="ARBA" id="ARBA00022989"/>
    </source>
</evidence>
<dbReference type="InterPro" id="IPR031968">
    <property type="entry name" value="VASt"/>
</dbReference>
<dbReference type="InterPro" id="IPR011993">
    <property type="entry name" value="PH-like_dom_sf"/>
</dbReference>
<organism evidence="8 9">
    <name type="scientific">Acromyrmex insinuator</name>
    <dbReference type="NCBI Taxonomy" id="230686"/>
    <lineage>
        <taxon>Eukaryota</taxon>
        <taxon>Metazoa</taxon>
        <taxon>Ecdysozoa</taxon>
        <taxon>Arthropoda</taxon>
        <taxon>Hexapoda</taxon>
        <taxon>Insecta</taxon>
        <taxon>Pterygota</taxon>
        <taxon>Neoptera</taxon>
        <taxon>Endopterygota</taxon>
        <taxon>Hymenoptera</taxon>
        <taxon>Apocrita</taxon>
        <taxon>Aculeata</taxon>
        <taxon>Formicoidea</taxon>
        <taxon>Formicidae</taxon>
        <taxon>Myrmicinae</taxon>
        <taxon>Acromyrmex</taxon>
    </lineage>
</organism>
<dbReference type="Proteomes" id="UP000667349">
    <property type="component" value="Unassembled WGS sequence"/>
</dbReference>
<evidence type="ECO:0000256" key="4">
    <source>
        <dbReference type="ARBA" id="ARBA00023136"/>
    </source>
</evidence>
<feature type="compositionally biased region" description="Polar residues" evidence="5">
    <location>
        <begin position="495"/>
        <end position="506"/>
    </location>
</feature>
<protein>
    <submittedName>
        <fullName evidence="8">GRM1B protein</fullName>
    </submittedName>
</protein>
<feature type="non-terminal residue" evidence="8">
    <location>
        <position position="1"/>
    </location>
</feature>
<dbReference type="InterPro" id="IPR043128">
    <property type="entry name" value="Rev_trsase/Diguanyl_cyclase"/>
</dbReference>
<reference evidence="8" key="1">
    <citation type="submission" date="2020-02" db="EMBL/GenBank/DDBJ databases">
        <title>Relaxed selection underlies rapid genomic changes in the transitions from sociality to social parasitism in ants.</title>
        <authorList>
            <person name="Bi X."/>
        </authorList>
    </citation>
    <scope>NUCLEOTIDE SEQUENCE</scope>
    <source>
        <strain evidence="8">BGI-DK2013a</strain>
        <tissue evidence="8">Whole body</tissue>
    </source>
</reference>
<feature type="region of interest" description="Disordered" evidence="5">
    <location>
        <begin position="47"/>
        <end position="66"/>
    </location>
</feature>
<dbReference type="GO" id="GO:0071897">
    <property type="term" value="P:DNA biosynthetic process"/>
    <property type="evidence" value="ECO:0007669"/>
    <property type="project" value="UniProtKB-ARBA"/>
</dbReference>
<feature type="non-terminal residue" evidence="8">
    <location>
        <position position="1124"/>
    </location>
</feature>
<dbReference type="InterPro" id="IPR041577">
    <property type="entry name" value="RT_RNaseH_2"/>
</dbReference>
<dbReference type="InterPro" id="IPR041426">
    <property type="entry name" value="Mos1_HTH"/>
</dbReference>
<dbReference type="InterPro" id="IPR051482">
    <property type="entry name" value="Cholesterol_transport"/>
</dbReference>
<name>A0A836EZH0_9HYME</name>
<feature type="region of interest" description="Disordered" evidence="5">
    <location>
        <begin position="495"/>
        <end position="519"/>
    </location>
</feature>
<keyword evidence="2 6" id="KW-0812">Transmembrane</keyword>
<keyword evidence="3 6" id="KW-1133">Transmembrane helix</keyword>
<dbReference type="GO" id="GO:0005886">
    <property type="term" value="C:plasma membrane"/>
    <property type="evidence" value="ECO:0007669"/>
    <property type="project" value="TreeGrafter"/>
</dbReference>
<dbReference type="GO" id="GO:0032366">
    <property type="term" value="P:intracellular sterol transport"/>
    <property type="evidence" value="ECO:0007669"/>
    <property type="project" value="TreeGrafter"/>
</dbReference>
<evidence type="ECO:0000259" key="7">
    <source>
        <dbReference type="PROSITE" id="PS51778"/>
    </source>
</evidence>
<dbReference type="InterPro" id="IPR043502">
    <property type="entry name" value="DNA/RNA_pol_sf"/>
</dbReference>
<dbReference type="CDD" id="cd13220">
    <property type="entry name" value="PH-GRAM_GRAMDC"/>
    <property type="match status" value="1"/>
</dbReference>
<dbReference type="FunFam" id="2.30.29.30:FF:000008">
    <property type="entry name" value="GRAM domain containing 1B"/>
    <property type="match status" value="1"/>
</dbReference>
<dbReference type="InterPro" id="IPR004182">
    <property type="entry name" value="GRAM"/>
</dbReference>
<accession>A0A836EZH0</accession>
<evidence type="ECO:0000256" key="2">
    <source>
        <dbReference type="ARBA" id="ARBA00022692"/>
    </source>
</evidence>
<dbReference type="Gene3D" id="3.30.70.270">
    <property type="match status" value="1"/>
</dbReference>
<comment type="subcellular location">
    <subcellularLocation>
        <location evidence="1">Membrane</location>
        <topology evidence="1">Single-pass membrane protein</topology>
    </subcellularLocation>
</comment>